<dbReference type="RefSeq" id="WP_143942342.1">
    <property type="nucleotide sequence ID" value="NZ_VKLS01000075.1"/>
</dbReference>
<evidence type="ECO:0000313" key="2">
    <source>
        <dbReference type="Proteomes" id="UP000320888"/>
    </source>
</evidence>
<proteinExistence type="predicted"/>
<evidence type="ECO:0008006" key="3">
    <source>
        <dbReference type="Google" id="ProtNLM"/>
    </source>
</evidence>
<protein>
    <recommendedName>
        <fullName evidence="3">Amidohydrolase 3 domain-containing protein</fullName>
    </recommendedName>
</protein>
<keyword evidence="2" id="KW-1185">Reference proteome</keyword>
<dbReference type="Proteomes" id="UP000320888">
    <property type="component" value="Unassembled WGS sequence"/>
</dbReference>
<evidence type="ECO:0000313" key="1">
    <source>
        <dbReference type="EMBL" id="TSB42533.1"/>
    </source>
</evidence>
<reference evidence="1 2" key="1">
    <citation type="submission" date="2019-07" db="EMBL/GenBank/DDBJ databases">
        <title>Draft genome for Streptomyces benahoarensis MZ03-48.</title>
        <authorList>
            <person name="Gonzalez-Pimentel J.L."/>
        </authorList>
    </citation>
    <scope>NUCLEOTIDE SEQUENCE [LARGE SCALE GENOMIC DNA]</scope>
    <source>
        <strain evidence="1 2">MZ03-48</strain>
    </source>
</reference>
<dbReference type="AlphaFoldDB" id="A0A553ZMA3"/>
<dbReference type="PANTHER" id="PTHR22642">
    <property type="entry name" value="IMIDAZOLONEPROPIONASE"/>
    <property type="match status" value="1"/>
</dbReference>
<gene>
    <name evidence="1" type="ORF">FNZ23_09420</name>
</gene>
<dbReference type="GO" id="GO:0016810">
    <property type="term" value="F:hydrolase activity, acting on carbon-nitrogen (but not peptide) bonds"/>
    <property type="evidence" value="ECO:0007669"/>
    <property type="project" value="InterPro"/>
</dbReference>
<dbReference type="OrthoDB" id="3173428at2"/>
<comment type="caution">
    <text evidence="1">The sequence shown here is derived from an EMBL/GenBank/DDBJ whole genome shotgun (WGS) entry which is preliminary data.</text>
</comment>
<dbReference type="EMBL" id="VKLS01000075">
    <property type="protein sequence ID" value="TSB42533.1"/>
    <property type="molecule type" value="Genomic_DNA"/>
</dbReference>
<sequence>MSDTAERIFTGGPVLTMDPAAPDAEALAVCDGIITAVGTVRDVLALCGAGTDVVNLKGRALLPGFVEAHGHPTLMGLALAPPAVDVRPFTVPTGREVYEGEVRLRAYVMGTPDLAAAFLTQGFPVACHVQGDVTFEPSWPPTRRRPPPLPSGCAHCDRAWNTAAPSQRTDTAAPPGSVRRSACSWTTCGGGEMCWRTTCSALRRVCCGTGPLLDYGADGGVAISERAEKRG</sequence>
<organism evidence="1 2">
    <name type="scientific">Streptomyces benahoarensis</name>
    <dbReference type="NCBI Taxonomy" id="2595054"/>
    <lineage>
        <taxon>Bacteria</taxon>
        <taxon>Bacillati</taxon>
        <taxon>Actinomycetota</taxon>
        <taxon>Actinomycetes</taxon>
        <taxon>Kitasatosporales</taxon>
        <taxon>Streptomycetaceae</taxon>
        <taxon>Streptomyces</taxon>
    </lineage>
</organism>
<name>A0A553ZMA3_9ACTN</name>
<dbReference type="Gene3D" id="2.30.40.10">
    <property type="entry name" value="Urease, subunit C, domain 1"/>
    <property type="match status" value="1"/>
</dbReference>
<accession>A0A553ZMA3</accession>
<dbReference type="SUPFAM" id="SSF51338">
    <property type="entry name" value="Composite domain of metallo-dependent hydrolases"/>
    <property type="match status" value="1"/>
</dbReference>
<dbReference type="PANTHER" id="PTHR22642:SF2">
    <property type="entry name" value="PROTEIN LONG AFTER FAR-RED 3"/>
    <property type="match status" value="1"/>
</dbReference>
<dbReference type="InterPro" id="IPR011059">
    <property type="entry name" value="Metal-dep_hydrolase_composite"/>
</dbReference>